<organism evidence="3 4">
    <name type="scientific">Lipingzhangella rawalii</name>
    <dbReference type="NCBI Taxonomy" id="2055835"/>
    <lineage>
        <taxon>Bacteria</taxon>
        <taxon>Bacillati</taxon>
        <taxon>Actinomycetota</taxon>
        <taxon>Actinomycetes</taxon>
        <taxon>Streptosporangiales</taxon>
        <taxon>Nocardiopsidaceae</taxon>
        <taxon>Lipingzhangella</taxon>
    </lineage>
</organism>
<dbReference type="Proteomes" id="UP001250214">
    <property type="component" value="Unassembled WGS sequence"/>
</dbReference>
<accession>A0ABU2H4Q5</accession>
<gene>
    <name evidence="3" type="ORF">RIF23_08240</name>
</gene>
<sequence length="135" mass="14460">MQDHPAGASGAEPEHPSEWESRGGTRGEMLSTSEVAASLSASRELGREYDREVAEALTERLDEIISARITEQLEARSAGSPRRDPPIAVPITTGIVAIPLAQMGLDAAGGTGMAVAGVLLLLLNVIYFWFWSRSR</sequence>
<keyword evidence="4" id="KW-1185">Reference proteome</keyword>
<evidence type="ECO:0000256" key="2">
    <source>
        <dbReference type="SAM" id="Phobius"/>
    </source>
</evidence>
<feature type="compositionally biased region" description="Basic and acidic residues" evidence="1">
    <location>
        <begin position="12"/>
        <end position="25"/>
    </location>
</feature>
<keyword evidence="2" id="KW-0812">Transmembrane</keyword>
<comment type="caution">
    <text evidence="3">The sequence shown here is derived from an EMBL/GenBank/DDBJ whole genome shotgun (WGS) entry which is preliminary data.</text>
</comment>
<keyword evidence="2" id="KW-1133">Transmembrane helix</keyword>
<protein>
    <recommendedName>
        <fullName evidence="5">DUF1707 domain-containing protein</fullName>
    </recommendedName>
</protein>
<reference evidence="4" key="1">
    <citation type="submission" date="2023-07" db="EMBL/GenBank/DDBJ databases">
        <title>Novel species in the genus Lipingzhangella isolated from Sambhar Salt Lake.</title>
        <authorList>
            <person name="Jiya N."/>
            <person name="Kajale S."/>
            <person name="Sharma A."/>
        </authorList>
    </citation>
    <scope>NUCLEOTIDE SEQUENCE [LARGE SCALE GENOMIC DNA]</scope>
    <source>
        <strain evidence="4">LS1_29</strain>
    </source>
</reference>
<keyword evidence="2" id="KW-0472">Membrane</keyword>
<proteinExistence type="predicted"/>
<evidence type="ECO:0000313" key="3">
    <source>
        <dbReference type="EMBL" id="MDS1270281.1"/>
    </source>
</evidence>
<name>A0ABU2H4Q5_9ACTN</name>
<feature type="region of interest" description="Disordered" evidence="1">
    <location>
        <begin position="1"/>
        <end position="42"/>
    </location>
</feature>
<feature type="transmembrane region" description="Helical" evidence="2">
    <location>
        <begin position="111"/>
        <end position="130"/>
    </location>
</feature>
<dbReference type="RefSeq" id="WP_310911807.1">
    <property type="nucleotide sequence ID" value="NZ_JAVLVT010000003.1"/>
</dbReference>
<feature type="compositionally biased region" description="Polar residues" evidence="1">
    <location>
        <begin position="30"/>
        <end position="41"/>
    </location>
</feature>
<evidence type="ECO:0000313" key="4">
    <source>
        <dbReference type="Proteomes" id="UP001250214"/>
    </source>
</evidence>
<evidence type="ECO:0000256" key="1">
    <source>
        <dbReference type="SAM" id="MobiDB-lite"/>
    </source>
</evidence>
<dbReference type="EMBL" id="JAVLVT010000003">
    <property type="protein sequence ID" value="MDS1270281.1"/>
    <property type="molecule type" value="Genomic_DNA"/>
</dbReference>
<evidence type="ECO:0008006" key="5">
    <source>
        <dbReference type="Google" id="ProtNLM"/>
    </source>
</evidence>